<dbReference type="Pfam" id="PF01381">
    <property type="entry name" value="HTH_3"/>
    <property type="match status" value="1"/>
</dbReference>
<feature type="domain" description="HTH cro/C1-type" evidence="1">
    <location>
        <begin position="6"/>
        <end position="60"/>
    </location>
</feature>
<reference evidence="2" key="1">
    <citation type="journal article" date="2022" name="Cell">
        <title>Design, construction, and in vivo augmentation of a complex gut microbiome.</title>
        <authorList>
            <person name="Cheng A.G."/>
            <person name="Ho P.Y."/>
            <person name="Aranda-Diaz A."/>
            <person name="Jain S."/>
            <person name="Yu F.B."/>
            <person name="Meng X."/>
            <person name="Wang M."/>
            <person name="Iakiviak M."/>
            <person name="Nagashima K."/>
            <person name="Zhao A."/>
            <person name="Murugkar P."/>
            <person name="Patil A."/>
            <person name="Atabakhsh K."/>
            <person name="Weakley A."/>
            <person name="Yan J."/>
            <person name="Brumbaugh A.R."/>
            <person name="Higginbottom S."/>
            <person name="Dimas A."/>
            <person name="Shiver A.L."/>
            <person name="Deutschbauer A."/>
            <person name="Neff N."/>
            <person name="Sonnenburg J.L."/>
            <person name="Huang K.C."/>
            <person name="Fischbach M.A."/>
        </authorList>
    </citation>
    <scope>NUCLEOTIDE SEQUENCE</scope>
    <source>
        <strain evidence="2">DSM 19829</strain>
    </source>
</reference>
<sequence length="66" mass="7653">MKCKVINAFREAHHLSIEEFAELIGCSPKSVWRWENGICTIGPRYQRKVAKILGISIDDLYDEEED</sequence>
<name>A0ABY5VKM9_9FIRM</name>
<evidence type="ECO:0000313" key="2">
    <source>
        <dbReference type="EMBL" id="UWP60781.1"/>
    </source>
</evidence>
<gene>
    <name evidence="2" type="ORF">NQ502_07020</name>
</gene>
<dbReference type="RefSeq" id="WP_028527486.1">
    <property type="nucleotide sequence ID" value="NZ_CABLBR010000003.1"/>
</dbReference>
<dbReference type="EMBL" id="CP102290">
    <property type="protein sequence ID" value="UWP60781.1"/>
    <property type="molecule type" value="Genomic_DNA"/>
</dbReference>
<evidence type="ECO:0000313" key="3">
    <source>
        <dbReference type="Proteomes" id="UP001060164"/>
    </source>
</evidence>
<dbReference type="InterPro" id="IPR010982">
    <property type="entry name" value="Lambda_DNA-bd_dom_sf"/>
</dbReference>
<dbReference type="Proteomes" id="UP001060164">
    <property type="component" value="Chromosome"/>
</dbReference>
<keyword evidence="3" id="KW-1185">Reference proteome</keyword>
<dbReference type="InterPro" id="IPR001387">
    <property type="entry name" value="Cro/C1-type_HTH"/>
</dbReference>
<dbReference type="SMART" id="SM00530">
    <property type="entry name" value="HTH_XRE"/>
    <property type="match status" value="1"/>
</dbReference>
<dbReference type="Gene3D" id="1.10.260.40">
    <property type="entry name" value="lambda repressor-like DNA-binding domains"/>
    <property type="match status" value="1"/>
</dbReference>
<organism evidence="2 3">
    <name type="scientific">Ruminococcus gauvreauii</name>
    <dbReference type="NCBI Taxonomy" id="438033"/>
    <lineage>
        <taxon>Bacteria</taxon>
        <taxon>Bacillati</taxon>
        <taxon>Bacillota</taxon>
        <taxon>Clostridia</taxon>
        <taxon>Eubacteriales</taxon>
        <taxon>Oscillospiraceae</taxon>
        <taxon>Ruminococcus</taxon>
    </lineage>
</organism>
<dbReference type="CDD" id="cd00093">
    <property type="entry name" value="HTH_XRE"/>
    <property type="match status" value="1"/>
</dbReference>
<evidence type="ECO:0000259" key="1">
    <source>
        <dbReference type="PROSITE" id="PS50943"/>
    </source>
</evidence>
<accession>A0ABY5VKM9</accession>
<dbReference type="PROSITE" id="PS50943">
    <property type="entry name" value="HTH_CROC1"/>
    <property type="match status" value="1"/>
</dbReference>
<proteinExistence type="predicted"/>
<protein>
    <submittedName>
        <fullName evidence="2">Helix-turn-helix domain-containing protein</fullName>
    </submittedName>
</protein>
<dbReference type="SUPFAM" id="SSF47413">
    <property type="entry name" value="lambda repressor-like DNA-binding domains"/>
    <property type="match status" value="1"/>
</dbReference>